<keyword evidence="4" id="KW-0067">ATP-binding</keyword>
<protein>
    <submittedName>
        <fullName evidence="6">Rad53p</fullName>
    </submittedName>
</protein>
<dbReference type="PANTHER" id="PTHR44329">
    <property type="entry name" value="SERINE/THREONINE-PROTEIN KINASE TNNI3K-RELATED"/>
    <property type="match status" value="1"/>
</dbReference>
<proteinExistence type="predicted"/>
<keyword evidence="3" id="KW-0418">Kinase</keyword>
<dbReference type="InterPro" id="IPR011009">
    <property type="entry name" value="Kinase-like_dom_sf"/>
</dbReference>
<dbReference type="InterPro" id="IPR051681">
    <property type="entry name" value="Ser/Thr_Kinases-Pseudokinases"/>
</dbReference>
<dbReference type="PANTHER" id="PTHR44329:SF288">
    <property type="entry name" value="MITOGEN-ACTIVATED PROTEIN KINASE KINASE KINASE 20"/>
    <property type="match status" value="1"/>
</dbReference>
<dbReference type="Pfam" id="PF00069">
    <property type="entry name" value="Pkinase"/>
    <property type="match status" value="1"/>
</dbReference>
<feature type="domain" description="Protein kinase" evidence="5">
    <location>
        <begin position="991"/>
        <end position="1252"/>
    </location>
</feature>
<dbReference type="Proteomes" id="UP000022910">
    <property type="component" value="Unassembled WGS sequence"/>
</dbReference>
<sequence length="1305" mass="155023">MDYPNKIIYFNKHCENCDKISTNNQDNNKQHKWCKSCQINYLRENFINWTSGNKKIDNFIQDIQLKINHSWDTVFEWIPYSQFNEINQHDISGTKYSIIWKDGPLYYNWNEKRYIRDSNKRVAFKYLISNSQDEIKINECIYKLKEYIINKFFKIYGISQNPDTKDYIMVLQIECREKVCIKCGKFYIKKWCKSCQINYLKENFVNWTSENEKIDNFIQEMQLKIENYNDIVFEWIPYIQFSNVERIGVNDSAASYSATWKDGPLNYISTNKYERDLNKEIILKCYYNTQDIDKFLNEVYSNYDLKIYGISKSMDTKNYILVVKGDRSICVNCVRSVLSGWCKICSLNNLNNSKWTSGNNEIDRYIQEMQSKIDSVSDIIFEWIPYNQFIDIKKIVNESNILYSAKWKDGPIIYNKYKRKYKRNPNQEIVFKYYYNTQYIDELLSEARKNANIKGYGNRKLKTYGISQNPDTKNYIIIFQDGYCKKCYKVYTNIMNKWCNLCSSRKNFTNQNKKLKVVNSLEWIPYNQFIDVKELRKYEFSAAKWKNGQLNVEIILKYFCNIQNEDKFLYEAELYLANNSGSNEPKIYGISQNPDTKYYIMVFQNMHCKYCGEYLNHYRNLWCKSCQINFLKENFENFTNWTSGNKKVDDFIQEMQLKINDCGDIILEWIPYNQFIDVKELGKQDFSTVYLAKWKDGPLKYNRYTARYERNLNEVFTLKCFYNSQNMIDEFLYKAELYSIKVNCGLKILKIYGISQNPDTDDYIIVQNKSYECCEICDNILTDIQSKWCKACQINNLRENFTNQISGNEEVDNFIQEMQLKVNNYDDIVVELISYNQFEGIEEVRRDDFSTICLAKWKDGPLYYDVDKKEYKRISNETVILKFLDNSQYEFLNKILKTINKFDKYKINVLQIYGISQNPDTKDYIVVFQNERCTICGKKYRITYKWCKFCHIEKFITLSGNKKIDDLIQEMQIKTHNPGTMVFEWIPYSEFDSIKKIDKGGFSVIYSAIWKIGPLSYDFDGMKYIREPCIKIKKYSTDTYSRYILRTYGISQDPNTKDYIMVLEYAEGGNFYNWVNKNYGNFHWFRKLNILQNIINGLKEIHQKGLVHRDFHTGNILLMTSNFSNYDITSISDMGLCGEVNNMDETKIYGVMPYVAPEVLRGKSYTQAADIYSFGMIMYFVATGKQPFANRSHDKLLAFDIVHKEIRPEINESEVPKCYIDLMKKCWDSNPMNRPSATEIDELISSFRNNFIAGKGEQFKELEISIENNQSTTHSQAIYTSRLLNSFTECLDCAIIDLIKVRINK</sequence>
<evidence type="ECO:0000259" key="5">
    <source>
        <dbReference type="PROSITE" id="PS50011"/>
    </source>
</evidence>
<dbReference type="InterPro" id="IPR000719">
    <property type="entry name" value="Prot_kinase_dom"/>
</dbReference>
<evidence type="ECO:0000256" key="4">
    <source>
        <dbReference type="ARBA" id="ARBA00022840"/>
    </source>
</evidence>
<comment type="caution">
    <text evidence="6">The sequence shown here is derived from an EMBL/GenBank/DDBJ whole genome shotgun (WGS) entry which is preliminary data.</text>
</comment>
<evidence type="ECO:0000256" key="3">
    <source>
        <dbReference type="ARBA" id="ARBA00022777"/>
    </source>
</evidence>
<gene>
    <name evidence="6" type="ORF">RirG_109470</name>
</gene>
<dbReference type="GO" id="GO:0005524">
    <property type="term" value="F:ATP binding"/>
    <property type="evidence" value="ECO:0007669"/>
    <property type="project" value="UniProtKB-KW"/>
</dbReference>
<dbReference type="PROSITE" id="PS50011">
    <property type="entry name" value="PROTEIN_KINASE_DOM"/>
    <property type="match status" value="1"/>
</dbReference>
<evidence type="ECO:0000256" key="1">
    <source>
        <dbReference type="ARBA" id="ARBA00022679"/>
    </source>
</evidence>
<dbReference type="SUPFAM" id="SSF56112">
    <property type="entry name" value="Protein kinase-like (PK-like)"/>
    <property type="match status" value="1"/>
</dbReference>
<dbReference type="EMBL" id="JEMT01017466">
    <property type="protein sequence ID" value="EXX67959.1"/>
    <property type="molecule type" value="Genomic_DNA"/>
</dbReference>
<keyword evidence="2" id="KW-0547">Nucleotide-binding</keyword>
<dbReference type="GO" id="GO:0004674">
    <property type="term" value="F:protein serine/threonine kinase activity"/>
    <property type="evidence" value="ECO:0007669"/>
    <property type="project" value="TreeGrafter"/>
</dbReference>
<organism evidence="6 7">
    <name type="scientific">Rhizophagus irregularis (strain DAOM 197198w)</name>
    <name type="common">Glomus intraradices</name>
    <dbReference type="NCBI Taxonomy" id="1432141"/>
    <lineage>
        <taxon>Eukaryota</taxon>
        <taxon>Fungi</taxon>
        <taxon>Fungi incertae sedis</taxon>
        <taxon>Mucoromycota</taxon>
        <taxon>Glomeromycotina</taxon>
        <taxon>Glomeromycetes</taxon>
        <taxon>Glomerales</taxon>
        <taxon>Glomeraceae</taxon>
        <taxon>Rhizophagus</taxon>
    </lineage>
</organism>
<reference evidence="6 7" key="1">
    <citation type="submission" date="2014-02" db="EMBL/GenBank/DDBJ databases">
        <title>Single nucleus genome sequencing reveals high similarity among nuclei of an endomycorrhizal fungus.</title>
        <authorList>
            <person name="Lin K."/>
            <person name="Geurts R."/>
            <person name="Zhang Z."/>
            <person name="Limpens E."/>
            <person name="Saunders D.G."/>
            <person name="Mu D."/>
            <person name="Pang E."/>
            <person name="Cao H."/>
            <person name="Cha H."/>
            <person name="Lin T."/>
            <person name="Zhou Q."/>
            <person name="Shang Y."/>
            <person name="Li Y."/>
            <person name="Ivanov S."/>
            <person name="Sharma T."/>
            <person name="Velzen R.V."/>
            <person name="Ruijter N.D."/>
            <person name="Aanen D.K."/>
            <person name="Win J."/>
            <person name="Kamoun S."/>
            <person name="Bisseling T."/>
            <person name="Huang S."/>
        </authorList>
    </citation>
    <scope>NUCLEOTIDE SEQUENCE [LARGE SCALE GENOMIC DNA]</scope>
    <source>
        <strain evidence="7">DAOM197198w</strain>
    </source>
</reference>
<evidence type="ECO:0000313" key="7">
    <source>
        <dbReference type="Proteomes" id="UP000022910"/>
    </source>
</evidence>
<dbReference type="HOGENOM" id="CLU_000288_7_8_1"/>
<evidence type="ECO:0000313" key="6">
    <source>
        <dbReference type="EMBL" id="EXX67959.1"/>
    </source>
</evidence>
<dbReference type="Gene3D" id="1.10.510.10">
    <property type="entry name" value="Transferase(Phosphotransferase) domain 1"/>
    <property type="match status" value="1"/>
</dbReference>
<keyword evidence="7" id="KW-1185">Reference proteome</keyword>
<keyword evidence="1" id="KW-0808">Transferase</keyword>
<accession>A0A015KK66</accession>
<evidence type="ECO:0000256" key="2">
    <source>
        <dbReference type="ARBA" id="ARBA00022741"/>
    </source>
</evidence>
<dbReference type="OrthoDB" id="5979581at2759"/>
<name>A0A015KK66_RHIIW</name>